<accession>A0A1D1UMR0</accession>
<proteinExistence type="predicted"/>
<organism evidence="2 3">
    <name type="scientific">Ramazzottius varieornatus</name>
    <name type="common">Water bear</name>
    <name type="synonym">Tardigrade</name>
    <dbReference type="NCBI Taxonomy" id="947166"/>
    <lineage>
        <taxon>Eukaryota</taxon>
        <taxon>Metazoa</taxon>
        <taxon>Ecdysozoa</taxon>
        <taxon>Tardigrada</taxon>
        <taxon>Eutardigrada</taxon>
        <taxon>Parachela</taxon>
        <taxon>Hypsibioidea</taxon>
        <taxon>Ramazzottiidae</taxon>
        <taxon>Ramazzottius</taxon>
    </lineage>
</organism>
<evidence type="ECO:0000313" key="3">
    <source>
        <dbReference type="Proteomes" id="UP000186922"/>
    </source>
</evidence>
<keyword evidence="3" id="KW-1185">Reference proteome</keyword>
<dbReference type="EMBL" id="BDGG01000001">
    <property type="protein sequence ID" value="GAU88932.1"/>
    <property type="molecule type" value="Genomic_DNA"/>
</dbReference>
<feature type="region of interest" description="Disordered" evidence="1">
    <location>
        <begin position="24"/>
        <end position="61"/>
    </location>
</feature>
<dbReference type="AlphaFoldDB" id="A0A1D1UMR0"/>
<evidence type="ECO:0000256" key="1">
    <source>
        <dbReference type="SAM" id="MobiDB-lite"/>
    </source>
</evidence>
<feature type="compositionally biased region" description="Polar residues" evidence="1">
    <location>
        <begin position="31"/>
        <end position="44"/>
    </location>
</feature>
<comment type="caution">
    <text evidence="2">The sequence shown here is derived from an EMBL/GenBank/DDBJ whole genome shotgun (WGS) entry which is preliminary data.</text>
</comment>
<reference evidence="2 3" key="1">
    <citation type="journal article" date="2016" name="Nat. Commun.">
        <title>Extremotolerant tardigrade genome and improved radiotolerance of human cultured cells by tardigrade-unique protein.</title>
        <authorList>
            <person name="Hashimoto T."/>
            <person name="Horikawa D.D."/>
            <person name="Saito Y."/>
            <person name="Kuwahara H."/>
            <person name="Kozuka-Hata H."/>
            <person name="Shin-I T."/>
            <person name="Minakuchi Y."/>
            <person name="Ohishi K."/>
            <person name="Motoyama A."/>
            <person name="Aizu T."/>
            <person name="Enomoto A."/>
            <person name="Kondo K."/>
            <person name="Tanaka S."/>
            <person name="Hara Y."/>
            <person name="Koshikawa S."/>
            <person name="Sagara H."/>
            <person name="Miura T."/>
            <person name="Yokobori S."/>
            <person name="Miyagawa K."/>
            <person name="Suzuki Y."/>
            <person name="Kubo T."/>
            <person name="Oyama M."/>
            <person name="Kohara Y."/>
            <person name="Fujiyama A."/>
            <person name="Arakawa K."/>
            <person name="Katayama T."/>
            <person name="Toyoda A."/>
            <person name="Kunieda T."/>
        </authorList>
    </citation>
    <scope>NUCLEOTIDE SEQUENCE [LARGE SCALE GENOMIC DNA]</scope>
    <source>
        <strain evidence="2 3">YOKOZUNA-1</strain>
    </source>
</reference>
<evidence type="ECO:0000313" key="2">
    <source>
        <dbReference type="EMBL" id="GAU88932.1"/>
    </source>
</evidence>
<name>A0A1D1UMR0_RAMVA</name>
<protein>
    <submittedName>
        <fullName evidence="2">Uncharacterized protein</fullName>
    </submittedName>
</protein>
<gene>
    <name evidence="2" type="primary">RvY_01545</name>
    <name evidence="2" type="synonym">RvY_01545.2</name>
    <name evidence="2" type="ORF">RvY_01545-2</name>
</gene>
<sequence length="100" mass="11656">MVMNSMDVAGQDINDEMPAGKRHCAEIHNLPDSTARNSPSPSDSRNVDVCPRSIKRSSGRWSSTRNMMWRLEKVLQTKQWQYLDKNCIRLRRSEEHEVVR</sequence>
<dbReference type="Proteomes" id="UP000186922">
    <property type="component" value="Unassembled WGS sequence"/>
</dbReference>